<feature type="transmembrane region" description="Helical" evidence="1">
    <location>
        <begin position="7"/>
        <end position="28"/>
    </location>
</feature>
<keyword evidence="1" id="KW-1133">Transmembrane helix</keyword>
<reference evidence="2 3" key="1">
    <citation type="journal article" date="2014" name="Int. J. Syst. Evol. Microbiol.">
        <title>Brachybacterium ginsengisoli sp. nov., isolated from soil of a ginseng field.</title>
        <authorList>
            <person name="Hoang V.A."/>
            <person name="Kim Y.J."/>
            <person name="Nguyen N.L."/>
            <person name="Yang D.C."/>
        </authorList>
    </citation>
    <scope>NUCLEOTIDE SEQUENCE [LARGE SCALE GENOMIC DNA]</scope>
    <source>
        <strain evidence="2 3">DCY80</strain>
    </source>
</reference>
<feature type="transmembrane region" description="Helical" evidence="1">
    <location>
        <begin position="34"/>
        <end position="54"/>
    </location>
</feature>
<evidence type="ECO:0000313" key="3">
    <source>
        <dbReference type="Proteomes" id="UP000217889"/>
    </source>
</evidence>
<dbReference type="Proteomes" id="UP000217889">
    <property type="component" value="Chromosome"/>
</dbReference>
<protein>
    <submittedName>
        <fullName evidence="2">Uncharacterized protein</fullName>
    </submittedName>
</protein>
<dbReference type="KEGG" id="bgg:CFK41_01340"/>
<dbReference type="RefSeq" id="WP_096798052.1">
    <property type="nucleotide sequence ID" value="NZ_CP023564.1"/>
</dbReference>
<organism evidence="2 3">
    <name type="scientific">Brachybacterium ginsengisoli</name>
    <dbReference type="NCBI Taxonomy" id="1331682"/>
    <lineage>
        <taxon>Bacteria</taxon>
        <taxon>Bacillati</taxon>
        <taxon>Actinomycetota</taxon>
        <taxon>Actinomycetes</taxon>
        <taxon>Micrococcales</taxon>
        <taxon>Dermabacteraceae</taxon>
        <taxon>Brachybacterium</taxon>
    </lineage>
</organism>
<accession>A0A291GTM1</accession>
<dbReference type="AlphaFoldDB" id="A0A291GTM1"/>
<evidence type="ECO:0000256" key="1">
    <source>
        <dbReference type="SAM" id="Phobius"/>
    </source>
</evidence>
<proteinExistence type="predicted"/>
<dbReference type="OrthoDB" id="4794449at2"/>
<gene>
    <name evidence="2" type="ORF">CFK41_01340</name>
</gene>
<dbReference type="EMBL" id="CP023564">
    <property type="protein sequence ID" value="ATG53573.1"/>
    <property type="molecule type" value="Genomic_DNA"/>
</dbReference>
<sequence>MIDTATRALLSLGCFVGVGSALMIPLTAPGTGERVVSILALLLGTGIVVGSVAARRLSERRRHRDGAMADLIDDPVVTTKENS</sequence>
<keyword evidence="3" id="KW-1185">Reference proteome</keyword>
<keyword evidence="1" id="KW-0812">Transmembrane</keyword>
<evidence type="ECO:0000313" key="2">
    <source>
        <dbReference type="EMBL" id="ATG53573.1"/>
    </source>
</evidence>
<name>A0A291GTM1_9MICO</name>
<keyword evidence="1" id="KW-0472">Membrane</keyword>